<feature type="compositionally biased region" description="Polar residues" evidence="2">
    <location>
        <begin position="312"/>
        <end position="331"/>
    </location>
</feature>
<dbReference type="EMBL" id="CAKOGP040001714">
    <property type="protein sequence ID" value="CAJ1946638.1"/>
    <property type="molecule type" value="Genomic_DNA"/>
</dbReference>
<feature type="compositionally biased region" description="Polar residues" evidence="2">
    <location>
        <begin position="440"/>
        <end position="449"/>
    </location>
</feature>
<gene>
    <name evidence="3" type="ORF">CYCCA115_LOCUS10763</name>
</gene>
<feature type="compositionally biased region" description="Polar residues" evidence="2">
    <location>
        <begin position="174"/>
        <end position="187"/>
    </location>
</feature>
<dbReference type="AlphaFoldDB" id="A0AAD2FN30"/>
<feature type="compositionally biased region" description="Acidic residues" evidence="2">
    <location>
        <begin position="43"/>
        <end position="59"/>
    </location>
</feature>
<feature type="region of interest" description="Disordered" evidence="2">
    <location>
        <begin position="1"/>
        <end position="496"/>
    </location>
</feature>
<feature type="compositionally biased region" description="Low complexity" evidence="2">
    <location>
        <begin position="390"/>
        <end position="400"/>
    </location>
</feature>
<comment type="caution">
    <text evidence="3">The sequence shown here is derived from an EMBL/GenBank/DDBJ whole genome shotgun (WGS) entry which is preliminary data.</text>
</comment>
<keyword evidence="4" id="KW-1185">Reference proteome</keyword>
<evidence type="ECO:0000256" key="2">
    <source>
        <dbReference type="SAM" id="MobiDB-lite"/>
    </source>
</evidence>
<proteinExistence type="predicted"/>
<feature type="compositionally biased region" description="Polar residues" evidence="2">
    <location>
        <begin position="257"/>
        <end position="274"/>
    </location>
</feature>
<feature type="compositionally biased region" description="Polar residues" evidence="2">
    <location>
        <begin position="209"/>
        <end position="218"/>
    </location>
</feature>
<sequence>MDVEQHFDDDEKVQEVDDTTTDDDDDDDDHAVHDLGASASNSDFDDEQEYGDEYGDEIGDDQKEIEFGDEYGDELGDEEDDAEYGDEYGDDEFGDEYGDEYGDEDGEEPSDDDVIPLPVGETSEFDNSTANPSSIPAEQIESSSDVPLLNDDKPHDAIPSEGCSSMDKDAENDLTPTSRMQEESQTMIPPPPVDTTDASQPPKEDIHVPSNNGSSNLSLAEMIAARKNSNAPSPVKDEETETTIPPPSVDTADAYQPPTQDTHVPSSNGTSNLSLAEMIAARESSDSRKESPTLSLAEMIAARSRTEKATESRMNVVTPTKTPVQSQSNPLSRLKDDANENDSSSLSLAQMIALRSSGKKVDQAQKPQASASPSILHLIPPPKDKETLGSSDQQDSSSMSLAEMIAARSQNGTATKEPTPLNGKQFSEPMGRKQSHVYKNRSNVIQQQQQERRRKPTRKPTNGTKRPPTTSSKPVEKPRPTAKAAPASPPPQIPCTIHRRQNASFRQKHHVPWRKFEARRRIEMRYRRKIVEQEWEGAADILHQGIASTKLAERIIVGFVKASQQLASDFKATSEDSVFNDSGKVVQSSFTQRRLSKIRDSSNDITGIFGSSSPILAACLECYGILAEQAETLEEVSRQISAEYFPRLREMLADLEKAKTESESKVKRVVEEFDRYENNTASSWDSFESLQPYSPEQKQRVESPRNITQSDGWFIQQSYCHAVLLQRGYLLELKAKMDGVCNRVVTLENYRLGEVRSILLDGFYNKQLELFQQLPLFENEMVKNMTDARIDEESLEEILHDRSKTRLKYSQSHRSSILNRSSLKISEKLESDTVPSIESEFGSPLESSAVLLATVVELQRSGTTLSTFVSVSWKRTLAVVLDTEIVCFLELPRGQGQTEKESVEDAFHSLCPYFQLDTNTQRKRQDLLDNLSPFLTWQLSKCSVDISNIQDKTVEVTEAGRRRSSSNLLLPLVKRGEDGDDNETDDGSFKEVETKYALRFFSAADASKWLGAFEKTKGKLHIASDESISASSSISIGTSGDKTFGTFEGEGGEDDDSNGTQDGSTASKSIGARDENGDETLNGEDGKLSSVSLCD</sequence>
<feature type="compositionally biased region" description="Polar residues" evidence="2">
    <location>
        <begin position="125"/>
        <end position="145"/>
    </location>
</feature>
<keyword evidence="1" id="KW-0175">Coiled coil</keyword>
<dbReference type="Proteomes" id="UP001295423">
    <property type="component" value="Unassembled WGS sequence"/>
</dbReference>
<evidence type="ECO:0000256" key="1">
    <source>
        <dbReference type="SAM" id="Coils"/>
    </source>
</evidence>
<feature type="compositionally biased region" description="Polar residues" evidence="2">
    <location>
        <begin position="459"/>
        <end position="473"/>
    </location>
</feature>
<feature type="compositionally biased region" description="Polar residues" evidence="2">
    <location>
        <begin position="1058"/>
        <end position="1068"/>
    </location>
</feature>
<reference evidence="3" key="1">
    <citation type="submission" date="2023-08" db="EMBL/GenBank/DDBJ databases">
        <authorList>
            <person name="Audoor S."/>
            <person name="Bilcke G."/>
        </authorList>
    </citation>
    <scope>NUCLEOTIDE SEQUENCE</scope>
</reference>
<feature type="region of interest" description="Disordered" evidence="2">
    <location>
        <begin position="1031"/>
        <end position="1095"/>
    </location>
</feature>
<evidence type="ECO:0000313" key="4">
    <source>
        <dbReference type="Proteomes" id="UP001295423"/>
    </source>
</evidence>
<feature type="compositionally biased region" description="Acidic residues" evidence="2">
    <location>
        <begin position="7"/>
        <end position="29"/>
    </location>
</feature>
<accession>A0AAD2FN30</accession>
<name>A0AAD2FN30_9STRA</name>
<feature type="compositionally biased region" description="Acidic residues" evidence="2">
    <location>
        <begin position="67"/>
        <end position="114"/>
    </location>
</feature>
<organism evidence="3 4">
    <name type="scientific">Cylindrotheca closterium</name>
    <dbReference type="NCBI Taxonomy" id="2856"/>
    <lineage>
        <taxon>Eukaryota</taxon>
        <taxon>Sar</taxon>
        <taxon>Stramenopiles</taxon>
        <taxon>Ochrophyta</taxon>
        <taxon>Bacillariophyta</taxon>
        <taxon>Bacillariophyceae</taxon>
        <taxon>Bacillariophycidae</taxon>
        <taxon>Bacillariales</taxon>
        <taxon>Bacillariaceae</taxon>
        <taxon>Cylindrotheca</taxon>
    </lineage>
</organism>
<protein>
    <submittedName>
        <fullName evidence="3">Uncharacterized protein</fullName>
    </submittedName>
</protein>
<feature type="compositionally biased region" description="Low complexity" evidence="2">
    <location>
        <begin position="1031"/>
        <end position="1041"/>
    </location>
</feature>
<feature type="coiled-coil region" evidence="1">
    <location>
        <begin position="652"/>
        <end position="679"/>
    </location>
</feature>
<evidence type="ECO:0000313" key="3">
    <source>
        <dbReference type="EMBL" id="CAJ1946638.1"/>
    </source>
</evidence>